<dbReference type="AlphaFoldDB" id="A0A150GS21"/>
<comment type="caution">
    <text evidence="3">The sequence shown here is derived from an EMBL/GenBank/DDBJ whole genome shotgun (WGS) entry which is preliminary data.</text>
</comment>
<evidence type="ECO:0000256" key="1">
    <source>
        <dbReference type="SAM" id="MobiDB-lite"/>
    </source>
</evidence>
<name>A0A150GS21_GONPE</name>
<keyword evidence="2" id="KW-0812">Transmembrane</keyword>
<feature type="compositionally biased region" description="Low complexity" evidence="1">
    <location>
        <begin position="488"/>
        <end position="501"/>
    </location>
</feature>
<feature type="transmembrane region" description="Helical" evidence="2">
    <location>
        <begin position="396"/>
        <end position="421"/>
    </location>
</feature>
<dbReference type="OrthoDB" id="549685at2759"/>
<evidence type="ECO:0000313" key="4">
    <source>
        <dbReference type="Proteomes" id="UP000075714"/>
    </source>
</evidence>
<protein>
    <submittedName>
        <fullName evidence="3">Uncharacterized protein</fullName>
    </submittedName>
</protein>
<keyword evidence="2" id="KW-0472">Membrane</keyword>
<keyword evidence="2" id="KW-1133">Transmembrane helix</keyword>
<feature type="region of interest" description="Disordered" evidence="1">
    <location>
        <begin position="358"/>
        <end position="387"/>
    </location>
</feature>
<organism evidence="3 4">
    <name type="scientific">Gonium pectorale</name>
    <name type="common">Green alga</name>
    <dbReference type="NCBI Taxonomy" id="33097"/>
    <lineage>
        <taxon>Eukaryota</taxon>
        <taxon>Viridiplantae</taxon>
        <taxon>Chlorophyta</taxon>
        <taxon>core chlorophytes</taxon>
        <taxon>Chlorophyceae</taxon>
        <taxon>CS clade</taxon>
        <taxon>Chlamydomonadales</taxon>
        <taxon>Volvocaceae</taxon>
        <taxon>Gonium</taxon>
    </lineage>
</organism>
<keyword evidence="4" id="KW-1185">Reference proteome</keyword>
<sequence>MAAYTSSENATHYSVSYLLSVPDAGLPILGWSLVADPALLGADVDVASVTTTRTADDGSISVVQAIPYTGAPVRNVTLLDRIEPGSMIVYGLTFAKTGGGSAAPPPAGPQRLRQQLRRRLQQAASPPPATPPAAQPFARRYDLVAVVRSEEFVTVTRNPTDLAGPDSASWFTGAAVCDANRTITPIPGDGGADGGGATTAAAGNATTALIGPGGCVSAILRRTYTRTTNLTTLSVTVYGNASAAPGCASWLDGLGFPAFVGLRMSPSTAVGLLASRRFRPRAAFTKAPVMFVLPYRVSDRAAFTFRMTVPEPSALSDVCEQDVVPGQLPNTCILEVLDANRCAMGVVVDTDVSAAPVGPAPGVDATSSPPRPPATIQEEELPRDAGADDGLSRRQIGLIVGLVVGFFVLLLIVLFLFIWFYRRHWLPVGAESPPSPTAAPEDDRKTDAVGAVDTSGPVAAAAGGSVVGIHATTSHAAAAATVTGGMAAAASSGSGSGRRAAAPPPPPPAAPAERNAIVALQLEDDDDGAGVAAEGAAAQQLLVPAVAAPAEVAAGPSDGGAGADGRGAGHWAR</sequence>
<evidence type="ECO:0000256" key="2">
    <source>
        <dbReference type="SAM" id="Phobius"/>
    </source>
</evidence>
<feature type="region of interest" description="Disordered" evidence="1">
    <location>
        <begin position="552"/>
        <end position="573"/>
    </location>
</feature>
<dbReference type="EMBL" id="LSYV01000010">
    <property type="protein sequence ID" value="KXZ52613.1"/>
    <property type="molecule type" value="Genomic_DNA"/>
</dbReference>
<reference evidence="4" key="1">
    <citation type="journal article" date="2016" name="Nat. Commun.">
        <title>The Gonium pectorale genome demonstrates co-option of cell cycle regulation during the evolution of multicellularity.</title>
        <authorList>
            <person name="Hanschen E.R."/>
            <person name="Marriage T.N."/>
            <person name="Ferris P.J."/>
            <person name="Hamaji T."/>
            <person name="Toyoda A."/>
            <person name="Fujiyama A."/>
            <person name="Neme R."/>
            <person name="Noguchi H."/>
            <person name="Minakuchi Y."/>
            <person name="Suzuki M."/>
            <person name="Kawai-Toyooka H."/>
            <person name="Smith D.R."/>
            <person name="Sparks H."/>
            <person name="Anderson J."/>
            <person name="Bakaric R."/>
            <person name="Luria V."/>
            <person name="Karger A."/>
            <person name="Kirschner M.W."/>
            <person name="Durand P.M."/>
            <person name="Michod R.E."/>
            <person name="Nozaki H."/>
            <person name="Olson B.J."/>
        </authorList>
    </citation>
    <scope>NUCLEOTIDE SEQUENCE [LARGE SCALE GENOMIC DNA]</scope>
    <source>
        <strain evidence="4">NIES-2863</strain>
    </source>
</reference>
<dbReference type="STRING" id="33097.A0A150GS21"/>
<gene>
    <name evidence="3" type="ORF">GPECTOR_9g658</name>
</gene>
<accession>A0A150GS21</accession>
<evidence type="ECO:0000313" key="3">
    <source>
        <dbReference type="EMBL" id="KXZ52613.1"/>
    </source>
</evidence>
<dbReference type="Proteomes" id="UP000075714">
    <property type="component" value="Unassembled WGS sequence"/>
</dbReference>
<feature type="compositionally biased region" description="Gly residues" evidence="1">
    <location>
        <begin position="557"/>
        <end position="573"/>
    </location>
</feature>
<proteinExistence type="predicted"/>
<feature type="region of interest" description="Disordered" evidence="1">
    <location>
        <begin position="488"/>
        <end position="512"/>
    </location>
</feature>